<feature type="compositionally biased region" description="Basic and acidic residues" evidence="6">
    <location>
        <begin position="11"/>
        <end position="22"/>
    </location>
</feature>
<dbReference type="InterPro" id="IPR052035">
    <property type="entry name" value="ZnF_BED_domain_contain"/>
</dbReference>
<comment type="subcellular location">
    <subcellularLocation>
        <location evidence="1">Nucleus</location>
    </subcellularLocation>
</comment>
<dbReference type="Proteomes" id="UP000266861">
    <property type="component" value="Unassembled WGS sequence"/>
</dbReference>
<evidence type="ECO:0000256" key="6">
    <source>
        <dbReference type="SAM" id="MobiDB-lite"/>
    </source>
</evidence>
<feature type="compositionally biased region" description="Acidic residues" evidence="6">
    <location>
        <begin position="23"/>
        <end position="33"/>
    </location>
</feature>
<keyword evidence="2" id="KW-0479">Metal-binding</keyword>
<evidence type="ECO:0000256" key="2">
    <source>
        <dbReference type="ARBA" id="ARBA00022723"/>
    </source>
</evidence>
<dbReference type="PANTHER" id="PTHR46481:SF10">
    <property type="entry name" value="ZINC FINGER BED DOMAIN-CONTAINING PROTEIN 39"/>
    <property type="match status" value="1"/>
</dbReference>
<evidence type="ECO:0000256" key="4">
    <source>
        <dbReference type="ARBA" id="ARBA00022833"/>
    </source>
</evidence>
<dbReference type="AlphaFoldDB" id="A0A397J1B7"/>
<protein>
    <submittedName>
        <fullName evidence="7">Uncharacterized protein</fullName>
    </submittedName>
</protein>
<keyword evidence="4" id="KW-0862">Zinc</keyword>
<evidence type="ECO:0000313" key="8">
    <source>
        <dbReference type="Proteomes" id="UP000266861"/>
    </source>
</evidence>
<dbReference type="PANTHER" id="PTHR46481">
    <property type="entry name" value="ZINC FINGER BED DOMAIN-CONTAINING PROTEIN 4"/>
    <property type="match status" value="1"/>
</dbReference>
<reference evidence="7 8" key="1">
    <citation type="submission" date="2018-08" db="EMBL/GenBank/DDBJ databases">
        <title>Genome and evolution of the arbuscular mycorrhizal fungus Diversispora epigaea (formerly Glomus versiforme) and its bacterial endosymbionts.</title>
        <authorList>
            <person name="Sun X."/>
            <person name="Fei Z."/>
            <person name="Harrison M."/>
        </authorList>
    </citation>
    <scope>NUCLEOTIDE SEQUENCE [LARGE SCALE GENOMIC DNA]</scope>
    <source>
        <strain evidence="7 8">IT104</strain>
    </source>
</reference>
<gene>
    <name evidence="7" type="ORF">Glove_135g63</name>
</gene>
<keyword evidence="8" id="KW-1185">Reference proteome</keyword>
<name>A0A397J1B7_9GLOM</name>
<evidence type="ECO:0000256" key="5">
    <source>
        <dbReference type="ARBA" id="ARBA00023242"/>
    </source>
</evidence>
<dbReference type="OrthoDB" id="2444185at2759"/>
<evidence type="ECO:0000256" key="1">
    <source>
        <dbReference type="ARBA" id="ARBA00004123"/>
    </source>
</evidence>
<accession>A0A397J1B7</accession>
<dbReference type="EMBL" id="PQFF01000126">
    <property type="protein sequence ID" value="RHZ80468.1"/>
    <property type="molecule type" value="Genomic_DNA"/>
</dbReference>
<organism evidence="7 8">
    <name type="scientific">Diversispora epigaea</name>
    <dbReference type="NCBI Taxonomy" id="1348612"/>
    <lineage>
        <taxon>Eukaryota</taxon>
        <taxon>Fungi</taxon>
        <taxon>Fungi incertae sedis</taxon>
        <taxon>Mucoromycota</taxon>
        <taxon>Glomeromycotina</taxon>
        <taxon>Glomeromycetes</taxon>
        <taxon>Diversisporales</taxon>
        <taxon>Diversisporaceae</taxon>
        <taxon>Diversispora</taxon>
    </lineage>
</organism>
<keyword evidence="5" id="KW-0539">Nucleus</keyword>
<dbReference type="GO" id="GO:0005634">
    <property type="term" value="C:nucleus"/>
    <property type="evidence" value="ECO:0007669"/>
    <property type="project" value="UniProtKB-SubCell"/>
</dbReference>
<proteinExistence type="predicted"/>
<sequence length="267" mass="30808">MNRIKGNTNKKKIELDSYKTSDENDEGDEDNEGNEGNGDDKVIRVIKTIELNQIQLKLKKIGLNQDQINFDNIYNKDDEGNEGEISNNNILNNFSRFQNRRKKKSSKAHNSYLDITAHWINKEFEICNMVLNVEEIPYSHTVLDDWNLEDKIIIIVIDNGSNVKSAVTRLKKNWIPSSAEQATRLLEEENYTTLALTASIIDEVISTRLLEEENYTTLALTASIIDEKFVREVTNFTIDKRIYPDESYLKSAATSCAKLEFHKYFKD</sequence>
<keyword evidence="3" id="KW-0863">Zinc-finger</keyword>
<feature type="region of interest" description="Disordered" evidence="6">
    <location>
        <begin position="1"/>
        <end position="39"/>
    </location>
</feature>
<dbReference type="GO" id="GO:0008270">
    <property type="term" value="F:zinc ion binding"/>
    <property type="evidence" value="ECO:0007669"/>
    <property type="project" value="UniProtKB-KW"/>
</dbReference>
<evidence type="ECO:0000313" key="7">
    <source>
        <dbReference type="EMBL" id="RHZ80468.1"/>
    </source>
</evidence>
<comment type="caution">
    <text evidence="7">The sequence shown here is derived from an EMBL/GenBank/DDBJ whole genome shotgun (WGS) entry which is preliminary data.</text>
</comment>
<evidence type="ECO:0000256" key="3">
    <source>
        <dbReference type="ARBA" id="ARBA00022771"/>
    </source>
</evidence>